<comment type="subcellular location">
    <subcellularLocation>
        <location evidence="1">Cell junction</location>
        <location evidence="1">Gap junction</location>
    </subcellularLocation>
    <subcellularLocation>
        <location evidence="2">Cell membrane</location>
        <topology evidence="2">Multi-pass membrane protein</topology>
    </subcellularLocation>
</comment>
<feature type="transmembrane region" description="Helical" evidence="9">
    <location>
        <begin position="61"/>
        <end position="84"/>
    </location>
</feature>
<feature type="non-terminal residue" evidence="12">
    <location>
        <position position="1"/>
    </location>
</feature>
<dbReference type="InterPro" id="IPR013092">
    <property type="entry name" value="Connexin_N"/>
</dbReference>
<keyword evidence="7 9" id="KW-1133">Transmembrane helix</keyword>
<feature type="transmembrane region" description="Helical" evidence="9">
    <location>
        <begin position="163"/>
        <end position="183"/>
    </location>
</feature>
<dbReference type="PRINTS" id="PR00206">
    <property type="entry name" value="CONNEXIN"/>
</dbReference>
<proteinExistence type="predicted"/>
<sequence>SSLSGKTWWTLLLGLRLSVLLLLGFSLFSDEQERFVCNTIQPGCSNVCFDAFAPVSVFRLWLLHLVLLALPHLLFATYVMHRLLTAPGNCPLRGSQLQEPGGARFYCAYVPVVVVRILLEVVFGAGQFHLFGLSFPKSFLCYEAPCTSGVECYISRRTEKSLMLSFMLGVASLSILLSLFDLLG</sequence>
<evidence type="ECO:0000256" key="6">
    <source>
        <dbReference type="ARBA" id="ARBA00022949"/>
    </source>
</evidence>
<dbReference type="PROSITE" id="PS00407">
    <property type="entry name" value="CONNEXINS_1"/>
    <property type="match status" value="1"/>
</dbReference>
<feature type="domain" description="Connexin N-terminal" evidence="10">
    <location>
        <begin position="26"/>
        <end position="59"/>
    </location>
</feature>
<dbReference type="KEGG" id="tng:GSTEN00015227G001"/>
<dbReference type="GO" id="GO:0005243">
    <property type="term" value="F:gap junction channel activity"/>
    <property type="evidence" value="ECO:0007669"/>
    <property type="project" value="TreeGrafter"/>
</dbReference>
<dbReference type="AlphaFoldDB" id="Q4SNL9"/>
<organism evidence="12">
    <name type="scientific">Tetraodon nigroviridis</name>
    <name type="common">Spotted green pufferfish</name>
    <name type="synonym">Chelonodon nigroviridis</name>
    <dbReference type="NCBI Taxonomy" id="99883"/>
    <lineage>
        <taxon>Eukaryota</taxon>
        <taxon>Metazoa</taxon>
        <taxon>Chordata</taxon>
        <taxon>Craniata</taxon>
        <taxon>Vertebrata</taxon>
        <taxon>Euteleostomi</taxon>
        <taxon>Actinopterygii</taxon>
        <taxon>Neopterygii</taxon>
        <taxon>Teleostei</taxon>
        <taxon>Neoteleostei</taxon>
        <taxon>Acanthomorphata</taxon>
        <taxon>Eupercaria</taxon>
        <taxon>Tetraodontiformes</taxon>
        <taxon>Tetradontoidea</taxon>
        <taxon>Tetraodontidae</taxon>
        <taxon>Tetraodon</taxon>
    </lineage>
</organism>
<evidence type="ECO:0000259" key="10">
    <source>
        <dbReference type="SMART" id="SM00037"/>
    </source>
</evidence>
<dbReference type="GO" id="GO:0005922">
    <property type="term" value="C:connexin complex"/>
    <property type="evidence" value="ECO:0007669"/>
    <property type="project" value="InterPro"/>
</dbReference>
<dbReference type="Gene3D" id="1.20.1440.80">
    <property type="entry name" value="Gap junction channel protein cysteine-rich domain"/>
    <property type="match status" value="1"/>
</dbReference>
<keyword evidence="5" id="KW-0303">Gap junction</keyword>
<dbReference type="InterPro" id="IPR038359">
    <property type="entry name" value="Connexin_N_sf"/>
</dbReference>
<dbReference type="EMBL" id="CAAE01014542">
    <property type="protein sequence ID" value="CAF97763.1"/>
    <property type="molecule type" value="Genomic_DNA"/>
</dbReference>
<accession>Q4SNL9</accession>
<evidence type="ECO:0000256" key="1">
    <source>
        <dbReference type="ARBA" id="ARBA00004610"/>
    </source>
</evidence>
<keyword evidence="3" id="KW-1003">Cell membrane</keyword>
<evidence type="ECO:0000256" key="9">
    <source>
        <dbReference type="SAM" id="Phobius"/>
    </source>
</evidence>
<reference evidence="12" key="2">
    <citation type="submission" date="2004-02" db="EMBL/GenBank/DDBJ databases">
        <authorList>
            <consortium name="Genoscope"/>
            <consortium name="Whitehead Institute Centre for Genome Research"/>
        </authorList>
    </citation>
    <scope>NUCLEOTIDE SEQUENCE</scope>
</reference>
<dbReference type="OrthoDB" id="9943496at2759"/>
<keyword evidence="8 9" id="KW-0472">Membrane</keyword>
<protein>
    <submittedName>
        <fullName evidence="12">(spotted green pufferfish) hypothetical protein</fullName>
    </submittedName>
</protein>
<gene>
    <name evidence="12" type="ORF">GSTENG00015227001</name>
</gene>
<dbReference type="InterPro" id="IPR000500">
    <property type="entry name" value="Connexin"/>
</dbReference>
<keyword evidence="6" id="KW-0965">Cell junction</keyword>
<feature type="transmembrane region" description="Helical" evidence="9">
    <location>
        <begin position="7"/>
        <end position="28"/>
    </location>
</feature>
<dbReference type="InterPro" id="IPR017990">
    <property type="entry name" value="Connexin_CS"/>
</dbReference>
<dbReference type="PANTHER" id="PTHR11984:SF3">
    <property type="entry name" value="GAP JUNCTION DELTA-4 PROTEIN"/>
    <property type="match status" value="1"/>
</dbReference>
<feature type="domain" description="Connexin cysteine-rich" evidence="11">
    <location>
        <begin position="119"/>
        <end position="183"/>
    </location>
</feature>
<feature type="non-terminal residue" evidence="12">
    <location>
        <position position="184"/>
    </location>
</feature>
<evidence type="ECO:0000313" key="12">
    <source>
        <dbReference type="EMBL" id="CAF97763.1"/>
    </source>
</evidence>
<evidence type="ECO:0000256" key="8">
    <source>
        <dbReference type="ARBA" id="ARBA00023136"/>
    </source>
</evidence>
<dbReference type="PANTHER" id="PTHR11984">
    <property type="entry name" value="CONNEXIN"/>
    <property type="match status" value="1"/>
</dbReference>
<evidence type="ECO:0000256" key="4">
    <source>
        <dbReference type="ARBA" id="ARBA00022692"/>
    </source>
</evidence>
<evidence type="ECO:0000256" key="3">
    <source>
        <dbReference type="ARBA" id="ARBA00022475"/>
    </source>
</evidence>
<reference evidence="12" key="1">
    <citation type="journal article" date="2004" name="Nature">
        <title>Genome duplication in the teleost fish Tetraodon nigroviridis reveals the early vertebrate proto-karyotype.</title>
        <authorList>
            <person name="Jaillon O."/>
            <person name="Aury J.-M."/>
            <person name="Brunet F."/>
            <person name="Petit J.-L."/>
            <person name="Stange-Thomann N."/>
            <person name="Mauceli E."/>
            <person name="Bouneau L."/>
            <person name="Fischer C."/>
            <person name="Ozouf-Costaz C."/>
            <person name="Bernot A."/>
            <person name="Nicaud S."/>
            <person name="Jaffe D."/>
            <person name="Fisher S."/>
            <person name="Lutfalla G."/>
            <person name="Dossat C."/>
            <person name="Segurens B."/>
            <person name="Dasilva C."/>
            <person name="Salanoubat M."/>
            <person name="Levy M."/>
            <person name="Boudet N."/>
            <person name="Castellano S."/>
            <person name="Anthouard V."/>
            <person name="Jubin C."/>
            <person name="Castelli V."/>
            <person name="Katinka M."/>
            <person name="Vacherie B."/>
            <person name="Biemont C."/>
            <person name="Skalli Z."/>
            <person name="Cattolico L."/>
            <person name="Poulain J."/>
            <person name="De Berardinis V."/>
            <person name="Cruaud C."/>
            <person name="Duprat S."/>
            <person name="Brottier P."/>
            <person name="Coutanceau J.-P."/>
            <person name="Gouzy J."/>
            <person name="Parra G."/>
            <person name="Lardier G."/>
            <person name="Chapple C."/>
            <person name="McKernan K.J."/>
            <person name="McEwan P."/>
            <person name="Bosak S."/>
            <person name="Kellis M."/>
            <person name="Volff J.-N."/>
            <person name="Guigo R."/>
            <person name="Zody M.C."/>
            <person name="Mesirov J."/>
            <person name="Lindblad-Toh K."/>
            <person name="Birren B."/>
            <person name="Nusbaum C."/>
            <person name="Kahn D."/>
            <person name="Robinson-Rechavi M."/>
            <person name="Laudet V."/>
            <person name="Schachter V."/>
            <person name="Quetier F."/>
            <person name="Saurin W."/>
            <person name="Scarpelli C."/>
            <person name="Wincker P."/>
            <person name="Lander E.S."/>
            <person name="Weissenbach J."/>
            <person name="Roest Crollius H."/>
        </authorList>
    </citation>
    <scope>NUCLEOTIDE SEQUENCE [LARGE SCALE GENOMIC DNA]</scope>
</reference>
<comment type="caution">
    <text evidence="12">The sequence shown here is derived from an EMBL/GenBank/DDBJ whole genome shotgun (WGS) entry which is preliminary data.</text>
</comment>
<evidence type="ECO:0000256" key="2">
    <source>
        <dbReference type="ARBA" id="ARBA00004651"/>
    </source>
</evidence>
<name>Q4SNL9_TETNG</name>
<keyword evidence="4 9" id="KW-0812">Transmembrane</keyword>
<dbReference type="GO" id="GO:0007267">
    <property type="term" value="P:cell-cell signaling"/>
    <property type="evidence" value="ECO:0007669"/>
    <property type="project" value="TreeGrafter"/>
</dbReference>
<dbReference type="Pfam" id="PF00029">
    <property type="entry name" value="Connexin"/>
    <property type="match status" value="1"/>
</dbReference>
<dbReference type="SMART" id="SM01089">
    <property type="entry name" value="Connexin_CCC"/>
    <property type="match status" value="1"/>
</dbReference>
<dbReference type="InterPro" id="IPR019570">
    <property type="entry name" value="Connexin_CCC"/>
</dbReference>
<dbReference type="SMART" id="SM00037">
    <property type="entry name" value="CNX"/>
    <property type="match status" value="1"/>
</dbReference>
<evidence type="ECO:0000259" key="11">
    <source>
        <dbReference type="SMART" id="SM01089"/>
    </source>
</evidence>
<evidence type="ECO:0000256" key="7">
    <source>
        <dbReference type="ARBA" id="ARBA00022989"/>
    </source>
</evidence>
<evidence type="ECO:0000256" key="5">
    <source>
        <dbReference type="ARBA" id="ARBA00022868"/>
    </source>
</evidence>